<protein>
    <submittedName>
        <fullName evidence="1">Uncharacterized protein</fullName>
    </submittedName>
</protein>
<evidence type="ECO:0000313" key="2">
    <source>
        <dbReference type="Proteomes" id="UP000054018"/>
    </source>
</evidence>
<dbReference type="EMBL" id="KN833693">
    <property type="protein sequence ID" value="KIK28309.1"/>
    <property type="molecule type" value="Genomic_DNA"/>
</dbReference>
<reference evidence="1 2" key="1">
    <citation type="submission" date="2014-04" db="EMBL/GenBank/DDBJ databases">
        <authorList>
            <consortium name="DOE Joint Genome Institute"/>
            <person name="Kuo A."/>
            <person name="Kohler A."/>
            <person name="Costa M.D."/>
            <person name="Nagy L.G."/>
            <person name="Floudas D."/>
            <person name="Copeland A."/>
            <person name="Barry K.W."/>
            <person name="Cichocki N."/>
            <person name="Veneault-Fourrey C."/>
            <person name="LaButti K."/>
            <person name="Lindquist E.A."/>
            <person name="Lipzen A."/>
            <person name="Lundell T."/>
            <person name="Morin E."/>
            <person name="Murat C."/>
            <person name="Sun H."/>
            <person name="Tunlid A."/>
            <person name="Henrissat B."/>
            <person name="Grigoriev I.V."/>
            <person name="Hibbett D.S."/>
            <person name="Martin F."/>
            <person name="Nordberg H.P."/>
            <person name="Cantor M.N."/>
            <person name="Hua S.X."/>
        </authorList>
    </citation>
    <scope>NUCLEOTIDE SEQUENCE [LARGE SCALE GENOMIC DNA]</scope>
    <source>
        <strain evidence="1 2">441</strain>
    </source>
</reference>
<accession>A0A0C9ZQB2</accession>
<organism evidence="1 2">
    <name type="scientific">Pisolithus microcarpus 441</name>
    <dbReference type="NCBI Taxonomy" id="765257"/>
    <lineage>
        <taxon>Eukaryota</taxon>
        <taxon>Fungi</taxon>
        <taxon>Dikarya</taxon>
        <taxon>Basidiomycota</taxon>
        <taxon>Agaricomycotina</taxon>
        <taxon>Agaricomycetes</taxon>
        <taxon>Agaricomycetidae</taxon>
        <taxon>Boletales</taxon>
        <taxon>Sclerodermatineae</taxon>
        <taxon>Pisolithaceae</taxon>
        <taxon>Pisolithus</taxon>
    </lineage>
</organism>
<dbReference type="Proteomes" id="UP000054018">
    <property type="component" value="Unassembled WGS sequence"/>
</dbReference>
<evidence type="ECO:0000313" key="1">
    <source>
        <dbReference type="EMBL" id="KIK28309.1"/>
    </source>
</evidence>
<sequence length="132" mass="14998">MDRTHAFDGWIHALMDWSTLGLERRCSAHASSFLKEWTKLPQLSGLYILATPGCSSTSHLPKQHDHPGRVRCYPHRGSGLRHVIWHNNFTGELTCITCTTLKMTQSRSSSLLSYGFWIPYMSRSCVICCIIT</sequence>
<dbReference type="HOGENOM" id="CLU_1911703_0_0_1"/>
<name>A0A0C9ZQB2_9AGAM</name>
<dbReference type="AlphaFoldDB" id="A0A0C9ZQB2"/>
<reference evidence="2" key="2">
    <citation type="submission" date="2015-01" db="EMBL/GenBank/DDBJ databases">
        <title>Evolutionary Origins and Diversification of the Mycorrhizal Mutualists.</title>
        <authorList>
            <consortium name="DOE Joint Genome Institute"/>
            <consortium name="Mycorrhizal Genomics Consortium"/>
            <person name="Kohler A."/>
            <person name="Kuo A."/>
            <person name="Nagy L.G."/>
            <person name="Floudas D."/>
            <person name="Copeland A."/>
            <person name="Barry K.W."/>
            <person name="Cichocki N."/>
            <person name="Veneault-Fourrey C."/>
            <person name="LaButti K."/>
            <person name="Lindquist E.A."/>
            <person name="Lipzen A."/>
            <person name="Lundell T."/>
            <person name="Morin E."/>
            <person name="Murat C."/>
            <person name="Riley R."/>
            <person name="Ohm R."/>
            <person name="Sun H."/>
            <person name="Tunlid A."/>
            <person name="Henrissat B."/>
            <person name="Grigoriev I.V."/>
            <person name="Hibbett D.S."/>
            <person name="Martin F."/>
        </authorList>
    </citation>
    <scope>NUCLEOTIDE SEQUENCE [LARGE SCALE GENOMIC DNA]</scope>
    <source>
        <strain evidence="2">441</strain>
    </source>
</reference>
<proteinExistence type="predicted"/>
<keyword evidence="2" id="KW-1185">Reference proteome</keyword>
<gene>
    <name evidence="1" type="ORF">PISMIDRAFT_612255</name>
</gene>